<keyword evidence="2" id="KW-0560">Oxidoreductase</keyword>
<dbReference type="InterPro" id="IPR020471">
    <property type="entry name" value="AKR"/>
</dbReference>
<feature type="domain" description="NADP-dependent oxidoreductase" evidence="6">
    <location>
        <begin position="76"/>
        <end position="346"/>
    </location>
</feature>
<dbReference type="InterPro" id="IPR036812">
    <property type="entry name" value="NAD(P)_OxRdtase_dom_sf"/>
</dbReference>
<evidence type="ECO:0000313" key="7">
    <source>
        <dbReference type="EMBL" id="RAK76706.1"/>
    </source>
</evidence>
<evidence type="ECO:0000313" key="8">
    <source>
        <dbReference type="Proteomes" id="UP000249789"/>
    </source>
</evidence>
<dbReference type="EMBL" id="KZ824647">
    <property type="protein sequence ID" value="RAK76706.1"/>
    <property type="molecule type" value="Genomic_DNA"/>
</dbReference>
<dbReference type="SUPFAM" id="SSF51430">
    <property type="entry name" value="NAD(P)-linked oxidoreductase"/>
    <property type="match status" value="1"/>
</dbReference>
<organism evidence="7 8">
    <name type="scientific">Aspergillus fijiensis CBS 313.89</name>
    <dbReference type="NCBI Taxonomy" id="1448319"/>
    <lineage>
        <taxon>Eukaryota</taxon>
        <taxon>Fungi</taxon>
        <taxon>Dikarya</taxon>
        <taxon>Ascomycota</taxon>
        <taxon>Pezizomycotina</taxon>
        <taxon>Eurotiomycetes</taxon>
        <taxon>Eurotiomycetidae</taxon>
        <taxon>Eurotiales</taxon>
        <taxon>Aspergillaceae</taxon>
        <taxon>Aspergillus</taxon>
    </lineage>
</organism>
<dbReference type="Proteomes" id="UP000249789">
    <property type="component" value="Unassembled WGS sequence"/>
</dbReference>
<dbReference type="Gene3D" id="3.20.20.100">
    <property type="entry name" value="NADP-dependent oxidoreductase domain"/>
    <property type="match status" value="1"/>
</dbReference>
<dbReference type="AlphaFoldDB" id="A0A8G1RSH0"/>
<dbReference type="InterPro" id="IPR023210">
    <property type="entry name" value="NADP_OxRdtase_dom"/>
</dbReference>
<comment type="function">
    <text evidence="3">Catalyzes the initial reaction in the xylose utilization pathway by reducing D-xylose into xylitol. Xylose is a major component of hemicelluloses such as xylan. Most fungi utilize D-xylose via three enzymatic reactions, xylose reductase (XR), xylitol dehydrogenase (XDH), and xylulokinase, to form xylulose 5-phosphate, which enters pentose phosphate pathway.</text>
</comment>
<gene>
    <name evidence="7" type="ORF">BO72DRAFT_448693</name>
</gene>
<dbReference type="OrthoDB" id="5772781at2759"/>
<dbReference type="InterPro" id="IPR018170">
    <property type="entry name" value="Aldo/ket_reductase_CS"/>
</dbReference>
<sequence>MPPNFNSQSPSGVDGKWCLESPRCGEETPSIYLELASRHLRRLCSLPQPSINISIMKRPTSLPVSFTVQGVTIPALGLSTFPGDATNEKVKDVVFKGLLCGYRHIDTAAAYLTEQAVGEGIEKSGLPREEIFVTAKLPQTCHAASDVEGALGRTLRALKLDYVDLYLMHFPHALVKGPEYLPRQECDGKPVVDHFLSKRYPETWRAMERLVDNGKARLIGVCNFNILKLNRLLQTARIRPAVNQVELHPYLPQIDLREFCKMEGIHVMAHQPLGGKPSLRDGPDAHHIRPLIDTDILQLSRKNFRGRAQLILSWIVQQNISVVPRTTRIAHLIDNMNLKRLTSDQMLGMAMISRTVGEFRFSDPRHELGFDIFDEKEDQPEVEWDDDPLLKRYPELLTF</sequence>
<evidence type="ECO:0000256" key="3">
    <source>
        <dbReference type="ARBA" id="ARBA00025065"/>
    </source>
</evidence>
<dbReference type="PRINTS" id="PR00069">
    <property type="entry name" value="ALDKETRDTASE"/>
</dbReference>
<dbReference type="GeneID" id="63862180"/>
<accession>A0A8G1RSH0</accession>
<protein>
    <recommendedName>
        <fullName evidence="1">D-xylose reductase [NAD(P)H]</fullName>
        <ecNumber evidence="1">1.1.1.307</ecNumber>
    </recommendedName>
</protein>
<dbReference type="GO" id="GO:0016491">
    <property type="term" value="F:oxidoreductase activity"/>
    <property type="evidence" value="ECO:0007669"/>
    <property type="project" value="UniProtKB-KW"/>
</dbReference>
<evidence type="ECO:0000256" key="4">
    <source>
        <dbReference type="ARBA" id="ARBA00047534"/>
    </source>
</evidence>
<keyword evidence="8" id="KW-1185">Reference proteome</keyword>
<evidence type="ECO:0000256" key="5">
    <source>
        <dbReference type="ARBA" id="ARBA00049485"/>
    </source>
</evidence>
<name>A0A8G1RSH0_9EURO</name>
<dbReference type="PROSITE" id="PS00798">
    <property type="entry name" value="ALDOKETO_REDUCTASE_1"/>
    <property type="match status" value="1"/>
</dbReference>
<dbReference type="VEuPathDB" id="FungiDB:BO72DRAFT_448693"/>
<reference evidence="7 8" key="1">
    <citation type="submission" date="2018-02" db="EMBL/GenBank/DDBJ databases">
        <title>The genomes of Aspergillus section Nigri reveals drivers in fungal speciation.</title>
        <authorList>
            <consortium name="DOE Joint Genome Institute"/>
            <person name="Vesth T.C."/>
            <person name="Nybo J."/>
            <person name="Theobald S."/>
            <person name="Brandl J."/>
            <person name="Frisvad J.C."/>
            <person name="Nielsen K.F."/>
            <person name="Lyhne E.K."/>
            <person name="Kogle M.E."/>
            <person name="Kuo A."/>
            <person name="Riley R."/>
            <person name="Clum A."/>
            <person name="Nolan M."/>
            <person name="Lipzen A."/>
            <person name="Salamov A."/>
            <person name="Henrissat B."/>
            <person name="Wiebenga A."/>
            <person name="De vries R.P."/>
            <person name="Grigoriev I.V."/>
            <person name="Mortensen U.H."/>
            <person name="Andersen M.R."/>
            <person name="Baker S.E."/>
        </authorList>
    </citation>
    <scope>NUCLEOTIDE SEQUENCE [LARGE SCALE GENOMIC DNA]</scope>
    <source>
        <strain evidence="7 8">CBS 313.89</strain>
    </source>
</reference>
<comment type="catalytic activity">
    <reaction evidence="5">
        <text>xylitol + NAD(+) = D-xylose + NADH + H(+)</text>
        <dbReference type="Rhea" id="RHEA:27441"/>
        <dbReference type="ChEBI" id="CHEBI:15378"/>
        <dbReference type="ChEBI" id="CHEBI:17151"/>
        <dbReference type="ChEBI" id="CHEBI:53455"/>
        <dbReference type="ChEBI" id="CHEBI:57540"/>
        <dbReference type="ChEBI" id="CHEBI:57945"/>
        <dbReference type="EC" id="1.1.1.307"/>
    </reaction>
</comment>
<dbReference type="Pfam" id="PF00248">
    <property type="entry name" value="Aldo_ket_red"/>
    <property type="match status" value="1"/>
</dbReference>
<evidence type="ECO:0000259" key="6">
    <source>
        <dbReference type="Pfam" id="PF00248"/>
    </source>
</evidence>
<dbReference type="CDD" id="cd19071">
    <property type="entry name" value="AKR_AKR1-5-like"/>
    <property type="match status" value="1"/>
</dbReference>
<evidence type="ECO:0000256" key="1">
    <source>
        <dbReference type="ARBA" id="ARBA00012845"/>
    </source>
</evidence>
<dbReference type="RefSeq" id="XP_040800716.1">
    <property type="nucleotide sequence ID" value="XM_040944847.1"/>
</dbReference>
<proteinExistence type="predicted"/>
<dbReference type="PANTHER" id="PTHR11732">
    <property type="entry name" value="ALDO/KETO REDUCTASE"/>
    <property type="match status" value="1"/>
</dbReference>
<evidence type="ECO:0000256" key="2">
    <source>
        <dbReference type="ARBA" id="ARBA00023002"/>
    </source>
</evidence>
<dbReference type="EC" id="1.1.1.307" evidence="1"/>
<comment type="catalytic activity">
    <reaction evidence="4">
        <text>xylitol + NADP(+) = D-xylose + NADPH + H(+)</text>
        <dbReference type="Rhea" id="RHEA:27445"/>
        <dbReference type="ChEBI" id="CHEBI:15378"/>
        <dbReference type="ChEBI" id="CHEBI:17151"/>
        <dbReference type="ChEBI" id="CHEBI:53455"/>
        <dbReference type="ChEBI" id="CHEBI:57783"/>
        <dbReference type="ChEBI" id="CHEBI:58349"/>
        <dbReference type="EC" id="1.1.1.307"/>
    </reaction>
</comment>
<dbReference type="PROSITE" id="PS00062">
    <property type="entry name" value="ALDOKETO_REDUCTASE_2"/>
    <property type="match status" value="1"/>
</dbReference>